<reference evidence="1 2" key="1">
    <citation type="submission" date="2019-04" db="EMBL/GenBank/DDBJ databases">
        <authorList>
            <consortium name="DOE Joint Genome Institute"/>
            <person name="Mondo S."/>
            <person name="Kjaerbolling I."/>
            <person name="Vesth T."/>
            <person name="Frisvad J.C."/>
            <person name="Nybo J.L."/>
            <person name="Theobald S."/>
            <person name="Kildgaard S."/>
            <person name="Isbrandt T."/>
            <person name="Kuo A."/>
            <person name="Sato A."/>
            <person name="Lyhne E.K."/>
            <person name="Kogle M.E."/>
            <person name="Wiebenga A."/>
            <person name="Kun R.S."/>
            <person name="Lubbers R.J."/>
            <person name="Makela M.R."/>
            <person name="Barry K."/>
            <person name="Chovatia M."/>
            <person name="Clum A."/>
            <person name="Daum C."/>
            <person name="Haridas S."/>
            <person name="He G."/>
            <person name="LaButti K."/>
            <person name="Lipzen A."/>
            <person name="Riley R."/>
            <person name="Salamov A."/>
            <person name="Simmons B.A."/>
            <person name="Magnuson J.K."/>
            <person name="Henrissat B."/>
            <person name="Mortensen U.H."/>
            <person name="Larsen T.O."/>
            <person name="Devries R.P."/>
            <person name="Grigoriev I.V."/>
            <person name="Machida M."/>
            <person name="Baker S.E."/>
            <person name="Andersen M.R."/>
            <person name="Cantor M.N."/>
            <person name="Hua S.X."/>
        </authorList>
    </citation>
    <scope>NUCLEOTIDE SEQUENCE [LARGE SCALE GENOMIC DNA]</scope>
    <source>
        <strain evidence="1 2">CBS 117616</strain>
    </source>
</reference>
<protein>
    <recommendedName>
        <fullName evidence="3">MYND-type zinc finger protein samB</fullName>
    </recommendedName>
</protein>
<name>A0ABQ6WYD0_9EURO</name>
<gene>
    <name evidence="1" type="ORF">BDV36DRAFT_245852</name>
</gene>
<dbReference type="EMBL" id="ML735696">
    <property type="protein sequence ID" value="KAE8422100.1"/>
    <property type="molecule type" value="Genomic_DNA"/>
</dbReference>
<accession>A0ABQ6WYD0</accession>
<proteinExistence type="predicted"/>
<dbReference type="Proteomes" id="UP000325395">
    <property type="component" value="Unassembled WGS sequence"/>
</dbReference>
<keyword evidence="2" id="KW-1185">Reference proteome</keyword>
<evidence type="ECO:0000313" key="1">
    <source>
        <dbReference type="EMBL" id="KAE8422100.1"/>
    </source>
</evidence>
<evidence type="ECO:0008006" key="3">
    <source>
        <dbReference type="Google" id="ProtNLM"/>
    </source>
</evidence>
<dbReference type="SUPFAM" id="SSF144232">
    <property type="entry name" value="HIT/MYND zinc finger-like"/>
    <property type="match status" value="1"/>
</dbReference>
<evidence type="ECO:0000313" key="2">
    <source>
        <dbReference type="Proteomes" id="UP000325395"/>
    </source>
</evidence>
<organism evidence="1 2">
    <name type="scientific">Aspergillus pseudocaelatus</name>
    <dbReference type="NCBI Taxonomy" id="1825620"/>
    <lineage>
        <taxon>Eukaryota</taxon>
        <taxon>Fungi</taxon>
        <taxon>Dikarya</taxon>
        <taxon>Ascomycota</taxon>
        <taxon>Pezizomycotina</taxon>
        <taxon>Eurotiomycetes</taxon>
        <taxon>Eurotiomycetidae</taxon>
        <taxon>Eurotiales</taxon>
        <taxon>Aspergillaceae</taxon>
        <taxon>Aspergillus</taxon>
        <taxon>Aspergillus subgen. Circumdati</taxon>
    </lineage>
</organism>
<sequence>MLFYSTDWYTTKMIAQGDMPSCSSTSWQNPGTHRCTGCKLAAYCFSACQKDYWKHTEMRARGQKSTAVSSSAPLPLTRRKRIPPMRTILNRCPWTHTVIGLPN</sequence>
<dbReference type="Gene3D" id="6.10.140.2220">
    <property type="match status" value="1"/>
</dbReference>